<gene>
    <name evidence="2" type="ORF">EV420DRAFT_1284203</name>
</gene>
<dbReference type="AlphaFoldDB" id="A0AA39IY79"/>
<protein>
    <submittedName>
        <fullName evidence="2">Uncharacterized protein</fullName>
    </submittedName>
</protein>
<reference evidence="2" key="1">
    <citation type="submission" date="2023-06" db="EMBL/GenBank/DDBJ databases">
        <authorList>
            <consortium name="Lawrence Berkeley National Laboratory"/>
            <person name="Ahrendt S."/>
            <person name="Sahu N."/>
            <person name="Indic B."/>
            <person name="Wong-Bajracharya J."/>
            <person name="Merenyi Z."/>
            <person name="Ke H.-M."/>
            <person name="Monk M."/>
            <person name="Kocsube S."/>
            <person name="Drula E."/>
            <person name="Lipzen A."/>
            <person name="Balint B."/>
            <person name="Henrissat B."/>
            <person name="Andreopoulos B."/>
            <person name="Martin F.M."/>
            <person name="Harder C.B."/>
            <person name="Rigling D."/>
            <person name="Ford K.L."/>
            <person name="Foster G.D."/>
            <person name="Pangilinan J."/>
            <person name="Papanicolaou A."/>
            <person name="Barry K."/>
            <person name="LaButti K."/>
            <person name="Viragh M."/>
            <person name="Koriabine M."/>
            <person name="Yan M."/>
            <person name="Riley R."/>
            <person name="Champramary S."/>
            <person name="Plett K.L."/>
            <person name="Tsai I.J."/>
            <person name="Slot J."/>
            <person name="Sipos G."/>
            <person name="Plett J."/>
            <person name="Nagy L.G."/>
            <person name="Grigoriev I.V."/>
        </authorList>
    </citation>
    <scope>NUCLEOTIDE SEQUENCE</scope>
    <source>
        <strain evidence="2">CCBAS 213</strain>
    </source>
</reference>
<dbReference type="GeneID" id="85351872"/>
<sequence length="358" mass="40030">MHSSSILSYPPPPAGFNYLAVIRPSLKLMLLCSAWSSALVPLLFALFLFSSRSLRRTPIFMLNVVSIIMGLALGVLAYYNGVSVIAFHILLSGVTYEFFINALPLFTESILVLRVMTVYPLKSTPRLTLAIVYIPLCCLKVARLANILVFWGIWFPDILAGGNPIVVAQQSWDFPCDKIEWSLQMFDNAYASALFLYCLRSSRRVNGRIECARSKRPTSKSCRRKYSERLSTLFWISVSNFVFPVMLSFVQSILAFDAYLFLDATYIIMSNIYFEIIAVLLATIWSAGSRRSEEQQATTEMSVSGAESLPRFATGTISMTTAPQVPIQDPDDITITVGSQSLIHTESASLDKDIESRR</sequence>
<evidence type="ECO:0000313" key="3">
    <source>
        <dbReference type="Proteomes" id="UP001175211"/>
    </source>
</evidence>
<accession>A0AA39IY79</accession>
<comment type="caution">
    <text evidence="2">The sequence shown here is derived from an EMBL/GenBank/DDBJ whole genome shotgun (WGS) entry which is preliminary data.</text>
</comment>
<evidence type="ECO:0000256" key="1">
    <source>
        <dbReference type="SAM" id="Phobius"/>
    </source>
</evidence>
<dbReference type="Proteomes" id="UP001175211">
    <property type="component" value="Unassembled WGS sequence"/>
</dbReference>
<feature type="transmembrane region" description="Helical" evidence="1">
    <location>
        <begin position="266"/>
        <end position="287"/>
    </location>
</feature>
<keyword evidence="1" id="KW-1133">Transmembrane helix</keyword>
<keyword evidence="1" id="KW-0812">Transmembrane</keyword>
<keyword evidence="3" id="KW-1185">Reference proteome</keyword>
<dbReference type="EMBL" id="JAUEPS010000279">
    <property type="protein sequence ID" value="KAK0432685.1"/>
    <property type="molecule type" value="Genomic_DNA"/>
</dbReference>
<proteinExistence type="predicted"/>
<feature type="transmembrane region" description="Helical" evidence="1">
    <location>
        <begin position="28"/>
        <end position="48"/>
    </location>
</feature>
<feature type="transmembrane region" description="Helical" evidence="1">
    <location>
        <begin position="85"/>
        <end position="106"/>
    </location>
</feature>
<evidence type="ECO:0000313" key="2">
    <source>
        <dbReference type="EMBL" id="KAK0432685.1"/>
    </source>
</evidence>
<dbReference type="RefSeq" id="XP_060321394.1">
    <property type="nucleotide sequence ID" value="XM_060468324.1"/>
</dbReference>
<feature type="transmembrane region" description="Helical" evidence="1">
    <location>
        <begin position="233"/>
        <end position="254"/>
    </location>
</feature>
<feature type="transmembrane region" description="Helical" evidence="1">
    <location>
        <begin position="60"/>
        <end position="79"/>
    </location>
</feature>
<organism evidence="2 3">
    <name type="scientific">Armillaria tabescens</name>
    <name type="common">Ringless honey mushroom</name>
    <name type="synonym">Agaricus tabescens</name>
    <dbReference type="NCBI Taxonomy" id="1929756"/>
    <lineage>
        <taxon>Eukaryota</taxon>
        <taxon>Fungi</taxon>
        <taxon>Dikarya</taxon>
        <taxon>Basidiomycota</taxon>
        <taxon>Agaricomycotina</taxon>
        <taxon>Agaricomycetes</taxon>
        <taxon>Agaricomycetidae</taxon>
        <taxon>Agaricales</taxon>
        <taxon>Marasmiineae</taxon>
        <taxon>Physalacriaceae</taxon>
        <taxon>Desarmillaria</taxon>
    </lineage>
</organism>
<name>A0AA39IY79_ARMTA</name>
<keyword evidence="1" id="KW-0472">Membrane</keyword>